<dbReference type="InterPro" id="IPR019920">
    <property type="entry name" value="F420-binding_dom_put"/>
</dbReference>
<dbReference type="HOGENOM" id="CLU_123922_2_0_11"/>
<reference evidence="4" key="1">
    <citation type="submission" date="2009-10" db="EMBL/GenBank/DDBJ databases">
        <title>The complete chromosome of Gordonia bronchialis DSM 43247.</title>
        <authorList>
            <consortium name="US DOE Joint Genome Institute (JGI-PGF)"/>
            <person name="Lucas S."/>
            <person name="Copeland A."/>
            <person name="Lapidus A."/>
            <person name="Glavina del Rio T."/>
            <person name="Dalin E."/>
            <person name="Tice H."/>
            <person name="Bruce D."/>
            <person name="Goodwin L."/>
            <person name="Pitluck S."/>
            <person name="Kyrpides N."/>
            <person name="Mavromatis K."/>
            <person name="Ivanova N."/>
            <person name="Ovchinnikova G."/>
            <person name="Saunders E."/>
            <person name="Brettin T."/>
            <person name="Detter J.C."/>
            <person name="Han C."/>
            <person name="Larimer F."/>
            <person name="Land M."/>
            <person name="Hauser L."/>
            <person name="Markowitz V."/>
            <person name="Cheng J.-F."/>
            <person name="Hugenholtz P."/>
            <person name="Woyke T."/>
            <person name="Wu D."/>
            <person name="Jando M."/>
            <person name="Schneider S."/>
            <person name="Goeker M."/>
            <person name="Klenk H.-P."/>
            <person name="Eisen J.A."/>
        </authorList>
    </citation>
    <scope>NUCLEOTIDE SEQUENCE [LARGE SCALE GENOMIC DNA]</scope>
    <source>
        <strain evidence="4">ATCC 25592 / DSM 43247 / BCRC 13721 / JCM 3198 / KCTC 3076 / NBRC 16047 / NCTC 10667</strain>
    </source>
</reference>
<dbReference type="AlphaFoldDB" id="D0L320"/>
<evidence type="ECO:0000256" key="1">
    <source>
        <dbReference type="ARBA" id="ARBA00023002"/>
    </source>
</evidence>
<dbReference type="PANTHER" id="PTHR35176">
    <property type="entry name" value="HEME OXYGENASE HI_0854-RELATED"/>
    <property type="match status" value="1"/>
</dbReference>
<dbReference type="NCBIfam" id="TIGR03618">
    <property type="entry name" value="Rv1155_F420"/>
    <property type="match status" value="1"/>
</dbReference>
<dbReference type="PANTHER" id="PTHR35176:SF1">
    <property type="entry name" value="F420H(2)-DEPENDENT BILIVERDIN REDUCTASE"/>
    <property type="match status" value="1"/>
</dbReference>
<dbReference type="InterPro" id="IPR052019">
    <property type="entry name" value="F420H2_bilvrd_red/Heme_oxyg"/>
</dbReference>
<keyword evidence="4" id="KW-1185">Reference proteome</keyword>
<dbReference type="SUPFAM" id="SSF50475">
    <property type="entry name" value="FMN-binding split barrel"/>
    <property type="match status" value="1"/>
</dbReference>
<dbReference type="EMBL" id="CP001802">
    <property type="protein sequence ID" value="ACY22950.1"/>
    <property type="molecule type" value="Genomic_DNA"/>
</dbReference>
<dbReference type="Gene3D" id="2.30.110.10">
    <property type="entry name" value="Electron Transport, Fmn-binding Protein, Chain A"/>
    <property type="match status" value="1"/>
</dbReference>
<dbReference type="STRING" id="526226.Gbro_3771"/>
<proteinExistence type="predicted"/>
<dbReference type="InterPro" id="IPR012349">
    <property type="entry name" value="Split_barrel_FMN-bd"/>
</dbReference>
<dbReference type="Proteomes" id="UP000001219">
    <property type="component" value="Chromosome"/>
</dbReference>
<dbReference type="GO" id="GO:0016627">
    <property type="term" value="F:oxidoreductase activity, acting on the CH-CH group of donors"/>
    <property type="evidence" value="ECO:0007669"/>
    <property type="project" value="TreeGrafter"/>
</dbReference>
<dbReference type="OrthoDB" id="159383at2"/>
<reference evidence="3 4" key="2">
    <citation type="journal article" date="2010" name="Stand. Genomic Sci.">
        <title>Complete genome sequence of Gordonia bronchialis type strain (3410).</title>
        <authorList>
            <person name="Ivanova N."/>
            <person name="Sikorski J."/>
            <person name="Jando M."/>
            <person name="Lapidus A."/>
            <person name="Nolan M."/>
            <person name="Lucas S."/>
            <person name="Del Rio T.G."/>
            <person name="Tice H."/>
            <person name="Copeland A."/>
            <person name="Cheng J.F."/>
            <person name="Chen F."/>
            <person name="Bruce D."/>
            <person name="Goodwin L."/>
            <person name="Pitluck S."/>
            <person name="Mavromatis K."/>
            <person name="Ovchinnikova G."/>
            <person name="Pati A."/>
            <person name="Chen A."/>
            <person name="Palaniappan K."/>
            <person name="Land M."/>
            <person name="Hauser L."/>
            <person name="Chang Y.J."/>
            <person name="Jeffries C.D."/>
            <person name="Chain P."/>
            <person name="Saunders E."/>
            <person name="Han C."/>
            <person name="Detter J.C."/>
            <person name="Brettin T."/>
            <person name="Rohde M."/>
            <person name="Goker M."/>
            <person name="Bristow J."/>
            <person name="Eisen J.A."/>
            <person name="Markowitz V."/>
            <person name="Hugenholtz P."/>
            <person name="Klenk H.P."/>
            <person name="Kyrpides N.C."/>
        </authorList>
    </citation>
    <scope>NUCLEOTIDE SEQUENCE [LARGE SCALE GENOMIC DNA]</scope>
    <source>
        <strain evidence="4">ATCC 25592 / DSM 43247 / BCRC 13721 / JCM 3198 / KCTC 3076 / NBRC 16047 / NCTC 10667</strain>
    </source>
</reference>
<protein>
    <submittedName>
        <fullName evidence="3">PPOX class putative F420-dependent enzyme</fullName>
    </submittedName>
</protein>
<organism evidence="3 4">
    <name type="scientific">Gordonia bronchialis (strain ATCC 25592 / DSM 43247 / BCRC 13721 / JCM 3198 / KCTC 3076 / NBRC 16047 / NCTC 10667)</name>
    <name type="common">Rhodococcus bronchialis</name>
    <dbReference type="NCBI Taxonomy" id="526226"/>
    <lineage>
        <taxon>Bacteria</taxon>
        <taxon>Bacillati</taxon>
        <taxon>Actinomycetota</taxon>
        <taxon>Actinomycetes</taxon>
        <taxon>Mycobacteriales</taxon>
        <taxon>Gordoniaceae</taxon>
        <taxon>Gordonia</taxon>
    </lineage>
</organism>
<dbReference type="GO" id="GO:0070967">
    <property type="term" value="F:coenzyme F420 binding"/>
    <property type="evidence" value="ECO:0007669"/>
    <property type="project" value="TreeGrafter"/>
</dbReference>
<dbReference type="RefSeq" id="WP_012835454.1">
    <property type="nucleotide sequence ID" value="NC_013441.1"/>
</dbReference>
<evidence type="ECO:0000313" key="4">
    <source>
        <dbReference type="Proteomes" id="UP000001219"/>
    </source>
</evidence>
<dbReference type="KEGG" id="gbr:Gbro_3771"/>
<dbReference type="eggNOG" id="COG3467">
    <property type="taxonomic scope" value="Bacteria"/>
</dbReference>
<evidence type="ECO:0000259" key="2">
    <source>
        <dbReference type="Pfam" id="PF01243"/>
    </source>
</evidence>
<sequence length="143" mass="15281">MATSDLHDSDIREFLATGTRTGHLGFLAADGRPLVAPIWFVLDGDRIAFNTGASTAKGRAVLRDPRVTLSVDLPSPPYGFVQIQGRAVVSEDLAEVRRIATLCGGRYMGADRADEFGARNGVPGELVVWIEPAKVIASLDMTA</sequence>
<name>D0L320_GORB4</name>
<evidence type="ECO:0000313" key="3">
    <source>
        <dbReference type="EMBL" id="ACY22950.1"/>
    </source>
</evidence>
<accession>D0L320</accession>
<dbReference type="InterPro" id="IPR011576">
    <property type="entry name" value="Pyridox_Oxase_N"/>
</dbReference>
<keyword evidence="1" id="KW-0560">Oxidoreductase</keyword>
<feature type="domain" description="Pyridoxamine 5'-phosphate oxidase N-terminal" evidence="2">
    <location>
        <begin position="11"/>
        <end position="135"/>
    </location>
</feature>
<dbReference type="Pfam" id="PF01243">
    <property type="entry name" value="PNPOx_N"/>
    <property type="match status" value="1"/>
</dbReference>
<gene>
    <name evidence="3" type="ordered locus">Gbro_3771</name>
</gene>
<dbReference type="GO" id="GO:0005829">
    <property type="term" value="C:cytosol"/>
    <property type="evidence" value="ECO:0007669"/>
    <property type="project" value="TreeGrafter"/>
</dbReference>